<evidence type="ECO:0000313" key="7">
    <source>
        <dbReference type="EMBL" id="EKM61544.1"/>
    </source>
</evidence>
<feature type="compositionally biased region" description="Basic and acidic residues" evidence="5">
    <location>
        <begin position="79"/>
        <end position="114"/>
    </location>
</feature>
<evidence type="ECO:0000313" key="8">
    <source>
        <dbReference type="Proteomes" id="UP000008370"/>
    </source>
</evidence>
<keyword evidence="8" id="KW-1185">Reference proteome</keyword>
<dbReference type="STRING" id="650164.K5WQL8"/>
<evidence type="ECO:0000256" key="5">
    <source>
        <dbReference type="SAM" id="MobiDB-lite"/>
    </source>
</evidence>
<dbReference type="RefSeq" id="XP_007390954.1">
    <property type="nucleotide sequence ID" value="XM_007390892.1"/>
</dbReference>
<dbReference type="EMBL" id="JH930468">
    <property type="protein sequence ID" value="EKM61544.1"/>
    <property type="molecule type" value="Genomic_DNA"/>
</dbReference>
<dbReference type="GO" id="GO:0005856">
    <property type="term" value="C:cytoskeleton"/>
    <property type="evidence" value="ECO:0007669"/>
    <property type="project" value="UniProtKB-SubCell"/>
</dbReference>
<protein>
    <recommendedName>
        <fullName evidence="6">TPX2 C-terminal domain-containing protein</fullName>
    </recommendedName>
</protein>
<dbReference type="Pfam" id="PF06886">
    <property type="entry name" value="TPX2"/>
    <property type="match status" value="1"/>
</dbReference>
<organism evidence="7 8">
    <name type="scientific">Phanerochaete carnosa (strain HHB-10118-sp)</name>
    <name type="common">White-rot fungus</name>
    <name type="synonym">Peniophora carnosa</name>
    <dbReference type="NCBI Taxonomy" id="650164"/>
    <lineage>
        <taxon>Eukaryota</taxon>
        <taxon>Fungi</taxon>
        <taxon>Dikarya</taxon>
        <taxon>Basidiomycota</taxon>
        <taxon>Agaricomycotina</taxon>
        <taxon>Agaricomycetes</taxon>
        <taxon>Polyporales</taxon>
        <taxon>Phanerochaetaceae</taxon>
        <taxon>Phanerochaete</taxon>
    </lineage>
</organism>
<reference evidence="7 8" key="1">
    <citation type="journal article" date="2012" name="BMC Genomics">
        <title>Comparative genomics of the white-rot fungi, Phanerochaete carnosa and P. chrysosporium, to elucidate the genetic basis of the distinct wood types they colonize.</title>
        <authorList>
            <person name="Suzuki H."/>
            <person name="MacDonald J."/>
            <person name="Syed K."/>
            <person name="Salamov A."/>
            <person name="Hori C."/>
            <person name="Aerts A."/>
            <person name="Henrissat B."/>
            <person name="Wiebenga A."/>
            <person name="vanKuyk P.A."/>
            <person name="Barry K."/>
            <person name="Lindquist E."/>
            <person name="LaButti K."/>
            <person name="Lapidus A."/>
            <person name="Lucas S."/>
            <person name="Coutinho P."/>
            <person name="Gong Y."/>
            <person name="Samejima M."/>
            <person name="Mahadevan R."/>
            <person name="Abou-Zaid M."/>
            <person name="de Vries R.P."/>
            <person name="Igarashi K."/>
            <person name="Yadav J.S."/>
            <person name="Grigoriev I.V."/>
            <person name="Master E.R."/>
        </authorList>
    </citation>
    <scope>NUCLEOTIDE SEQUENCE [LARGE SCALE GENOMIC DNA]</scope>
    <source>
        <strain evidence="7 8">HHB-10118-sp</strain>
    </source>
</reference>
<dbReference type="KEGG" id="pco:PHACADRAFT_83962"/>
<evidence type="ECO:0000256" key="2">
    <source>
        <dbReference type="ARBA" id="ARBA00005885"/>
    </source>
</evidence>
<proteinExistence type="inferred from homology"/>
<evidence type="ECO:0000256" key="1">
    <source>
        <dbReference type="ARBA" id="ARBA00004245"/>
    </source>
</evidence>
<feature type="compositionally biased region" description="Basic and acidic residues" evidence="5">
    <location>
        <begin position="20"/>
        <end position="30"/>
    </location>
</feature>
<evidence type="ECO:0000256" key="3">
    <source>
        <dbReference type="ARBA" id="ARBA00022490"/>
    </source>
</evidence>
<name>K5WQL8_PHACS</name>
<evidence type="ECO:0000256" key="4">
    <source>
        <dbReference type="ARBA" id="ARBA00023212"/>
    </source>
</evidence>
<dbReference type="GeneID" id="18920423"/>
<feature type="region of interest" description="Disordered" evidence="5">
    <location>
        <begin position="59"/>
        <end position="150"/>
    </location>
</feature>
<feature type="non-terminal residue" evidence="7">
    <location>
        <position position="1"/>
    </location>
</feature>
<dbReference type="Proteomes" id="UP000008370">
    <property type="component" value="Unassembled WGS sequence"/>
</dbReference>
<comment type="similarity">
    <text evidence="2">Belongs to the TPX2 family.</text>
</comment>
<accession>K5WQL8</accession>
<gene>
    <name evidence="7" type="ORF">PHACADRAFT_83962</name>
</gene>
<feature type="region of interest" description="Disordered" evidence="5">
    <location>
        <begin position="20"/>
        <end position="43"/>
    </location>
</feature>
<dbReference type="OrthoDB" id="3242303at2759"/>
<dbReference type="InterPro" id="IPR027329">
    <property type="entry name" value="TPX2_C"/>
</dbReference>
<dbReference type="AlphaFoldDB" id="K5WQL8"/>
<dbReference type="InParanoid" id="K5WQL8"/>
<dbReference type="HOGENOM" id="CLU_1744938_0_0_1"/>
<comment type="subcellular location">
    <subcellularLocation>
        <location evidence="1">Cytoplasm</location>
        <location evidence="1">Cytoskeleton</location>
    </subcellularLocation>
</comment>
<keyword evidence="4" id="KW-0206">Cytoskeleton</keyword>
<evidence type="ECO:0000259" key="6">
    <source>
        <dbReference type="Pfam" id="PF06886"/>
    </source>
</evidence>
<feature type="domain" description="TPX2 C-terminal" evidence="6">
    <location>
        <begin position="77"/>
        <end position="145"/>
    </location>
</feature>
<sequence length="150" mass="17043">ASQPAVAAKLTKPVEFHFHSDARIEARRAGDGSTAKRPRDPALAIPDFAALQTRHAQAVAAGRRQGVHPTVPAPLPLHTEARAHERERFDDARRGREAELERQREEQRRSQAQREEEEVRELRRRAVPRANEMPAWYAHAPKRSRDDATT</sequence>
<keyword evidence="3" id="KW-0963">Cytoplasm</keyword>